<protein>
    <submittedName>
        <fullName evidence="1">Uncharacterized protein</fullName>
    </submittedName>
</protein>
<proteinExistence type="predicted"/>
<accession>A0A833ZG36</accession>
<comment type="caution">
    <text evidence="1">The sequence shown here is derived from an EMBL/GenBank/DDBJ whole genome shotgun (WGS) entry which is preliminary data.</text>
</comment>
<evidence type="ECO:0000313" key="1">
    <source>
        <dbReference type="EMBL" id="KAF6090875.1"/>
    </source>
</evidence>
<dbReference type="EMBL" id="JABVXQ010000009">
    <property type="protein sequence ID" value="KAF6090875.1"/>
    <property type="molecule type" value="Genomic_DNA"/>
</dbReference>
<dbReference type="Proteomes" id="UP000664940">
    <property type="component" value="Unassembled WGS sequence"/>
</dbReference>
<dbReference type="AlphaFoldDB" id="A0A833ZG36"/>
<gene>
    <name evidence="1" type="ORF">HJG60_012245</name>
</gene>
<evidence type="ECO:0000313" key="2">
    <source>
        <dbReference type="Proteomes" id="UP000664940"/>
    </source>
</evidence>
<reference evidence="1 2" key="1">
    <citation type="journal article" date="2020" name="Nature">
        <title>Six reference-quality genomes reveal evolution of bat adaptations.</title>
        <authorList>
            <person name="Jebb D."/>
            <person name="Huang Z."/>
            <person name="Pippel M."/>
            <person name="Hughes G.M."/>
            <person name="Lavrichenko K."/>
            <person name="Devanna P."/>
            <person name="Winkler S."/>
            <person name="Jermiin L.S."/>
            <person name="Skirmuntt E.C."/>
            <person name="Katzourakis A."/>
            <person name="Burkitt-Gray L."/>
            <person name="Ray D.A."/>
            <person name="Sullivan K.A.M."/>
            <person name="Roscito J.G."/>
            <person name="Kirilenko B.M."/>
            <person name="Davalos L.M."/>
            <person name="Corthals A.P."/>
            <person name="Power M.L."/>
            <person name="Jones G."/>
            <person name="Ransome R.D."/>
            <person name="Dechmann D.K.N."/>
            <person name="Locatelli A.G."/>
            <person name="Puechmaille S.J."/>
            <person name="Fedrigo O."/>
            <person name="Jarvis E.D."/>
            <person name="Hiller M."/>
            <person name="Vernes S.C."/>
            <person name="Myers E.W."/>
            <person name="Teeling E.C."/>
        </authorList>
    </citation>
    <scope>NUCLEOTIDE SEQUENCE [LARGE SCALE GENOMIC DNA]</scope>
    <source>
        <strain evidence="1">Bat1K_MPI-CBG_1</strain>
    </source>
</reference>
<sequence>MVFFFLPFGFSQLPVLDPTQRLHPIHCYTFCQSPAPLKLHRTTWVFVRLWRADRITEFLAFSNNASDLSAEFRKLRELVPATTNVCQGSIFDLVSMILPFPPEDATEPRDTWRPDLWKPYPPIQAAPVGSNGILNHTKSIKIKPECL</sequence>
<organism evidence="1 2">
    <name type="scientific">Phyllostomus discolor</name>
    <name type="common">pale spear-nosed bat</name>
    <dbReference type="NCBI Taxonomy" id="89673"/>
    <lineage>
        <taxon>Eukaryota</taxon>
        <taxon>Metazoa</taxon>
        <taxon>Chordata</taxon>
        <taxon>Craniata</taxon>
        <taxon>Vertebrata</taxon>
        <taxon>Euteleostomi</taxon>
        <taxon>Mammalia</taxon>
        <taxon>Eutheria</taxon>
        <taxon>Laurasiatheria</taxon>
        <taxon>Chiroptera</taxon>
        <taxon>Yangochiroptera</taxon>
        <taxon>Phyllostomidae</taxon>
        <taxon>Phyllostominae</taxon>
        <taxon>Phyllostomus</taxon>
    </lineage>
</organism>
<name>A0A833ZG36_9CHIR</name>